<feature type="transmembrane region" description="Helical" evidence="1">
    <location>
        <begin position="12"/>
        <end position="30"/>
    </location>
</feature>
<evidence type="ECO:0000256" key="1">
    <source>
        <dbReference type="SAM" id="Phobius"/>
    </source>
</evidence>
<keyword evidence="1" id="KW-0472">Membrane</keyword>
<gene>
    <name evidence="2" type="ORF">HKW66_Vig0122440</name>
</gene>
<name>A0A8T0JWY8_PHAAN</name>
<dbReference type="AlphaFoldDB" id="A0A8T0JWY8"/>
<organism evidence="2 3">
    <name type="scientific">Phaseolus angularis</name>
    <name type="common">Azuki bean</name>
    <name type="synonym">Vigna angularis</name>
    <dbReference type="NCBI Taxonomy" id="3914"/>
    <lineage>
        <taxon>Eukaryota</taxon>
        <taxon>Viridiplantae</taxon>
        <taxon>Streptophyta</taxon>
        <taxon>Embryophyta</taxon>
        <taxon>Tracheophyta</taxon>
        <taxon>Spermatophyta</taxon>
        <taxon>Magnoliopsida</taxon>
        <taxon>eudicotyledons</taxon>
        <taxon>Gunneridae</taxon>
        <taxon>Pentapetalae</taxon>
        <taxon>rosids</taxon>
        <taxon>fabids</taxon>
        <taxon>Fabales</taxon>
        <taxon>Fabaceae</taxon>
        <taxon>Papilionoideae</taxon>
        <taxon>50 kb inversion clade</taxon>
        <taxon>NPAAA clade</taxon>
        <taxon>indigoferoid/millettioid clade</taxon>
        <taxon>Phaseoleae</taxon>
        <taxon>Vigna</taxon>
    </lineage>
</organism>
<keyword evidence="1" id="KW-1133">Transmembrane helix</keyword>
<evidence type="ECO:0000313" key="2">
    <source>
        <dbReference type="EMBL" id="KAG2385152.1"/>
    </source>
</evidence>
<comment type="caution">
    <text evidence="2">The sequence shown here is derived from an EMBL/GenBank/DDBJ whole genome shotgun (WGS) entry which is preliminary data.</text>
</comment>
<proteinExistence type="predicted"/>
<protein>
    <submittedName>
        <fullName evidence="2">Uncharacterized protein</fullName>
    </submittedName>
</protein>
<reference evidence="2 3" key="1">
    <citation type="submission" date="2020-05" db="EMBL/GenBank/DDBJ databases">
        <title>Vigna angularis (adzuki bean) Var. LongXiaoDou No. 4 denovo assembly.</title>
        <authorList>
            <person name="Xiang H."/>
        </authorList>
    </citation>
    <scope>NUCLEOTIDE SEQUENCE [LARGE SCALE GENOMIC DNA]</scope>
    <source>
        <tissue evidence="2">Leaf</tissue>
    </source>
</reference>
<accession>A0A8T0JWY8</accession>
<dbReference type="EMBL" id="JABFOF010000008">
    <property type="protein sequence ID" value="KAG2385152.1"/>
    <property type="molecule type" value="Genomic_DNA"/>
</dbReference>
<dbReference type="Proteomes" id="UP000743370">
    <property type="component" value="Unassembled WGS sequence"/>
</dbReference>
<evidence type="ECO:0000313" key="3">
    <source>
        <dbReference type="Proteomes" id="UP000743370"/>
    </source>
</evidence>
<sequence length="78" mass="8469">MPHGLPSSTSIPSFLFLFLFGREILVRLWNITNPRKVAVKNGTQNVAMSVSLAMDSALHTETRVLSSSFSNSPPPLVG</sequence>
<keyword evidence="1" id="KW-0812">Transmembrane</keyword>